<dbReference type="FunFam" id="1.10.10.60:FF:000679">
    <property type="entry name" value="Homeobox protein aristaless"/>
    <property type="match status" value="1"/>
</dbReference>
<proteinExistence type="predicted"/>
<dbReference type="InterPro" id="IPR050649">
    <property type="entry name" value="Paired_Homeobox_TFs"/>
</dbReference>
<evidence type="ECO:0000256" key="3">
    <source>
        <dbReference type="ARBA" id="ARBA00023155"/>
    </source>
</evidence>
<dbReference type="Pfam" id="PF00046">
    <property type="entry name" value="Homeodomain"/>
    <property type="match status" value="1"/>
</dbReference>
<dbReference type="InterPro" id="IPR009057">
    <property type="entry name" value="Homeodomain-like_sf"/>
</dbReference>
<feature type="domain" description="Homeobox" evidence="8">
    <location>
        <begin position="119"/>
        <end position="179"/>
    </location>
</feature>
<dbReference type="SMART" id="SM00389">
    <property type="entry name" value="HOX"/>
    <property type="match status" value="1"/>
</dbReference>
<dbReference type="GO" id="GO:0000981">
    <property type="term" value="F:DNA-binding transcription factor activity, RNA polymerase II-specific"/>
    <property type="evidence" value="ECO:0007669"/>
    <property type="project" value="InterPro"/>
</dbReference>
<dbReference type="PANTHER" id="PTHR24329">
    <property type="entry name" value="HOMEOBOX PROTEIN ARISTALESS"/>
    <property type="match status" value="1"/>
</dbReference>
<evidence type="ECO:0000313" key="9">
    <source>
        <dbReference type="Ensembl" id="ENSLCNP00005031957.1"/>
    </source>
</evidence>
<name>A0A667HYU4_LYNCA</name>
<reference evidence="9" key="2">
    <citation type="submission" date="2025-09" db="UniProtKB">
        <authorList>
            <consortium name="Ensembl"/>
        </authorList>
    </citation>
    <scope>IDENTIFICATION</scope>
</reference>
<feature type="compositionally biased region" description="Polar residues" evidence="7">
    <location>
        <begin position="57"/>
        <end position="69"/>
    </location>
</feature>
<evidence type="ECO:0000256" key="5">
    <source>
        <dbReference type="PROSITE-ProRule" id="PRU00108"/>
    </source>
</evidence>
<feature type="region of interest" description="Disordered" evidence="7">
    <location>
        <begin position="33"/>
        <end position="125"/>
    </location>
</feature>
<feature type="DNA-binding region" description="Homeobox" evidence="5">
    <location>
        <begin position="121"/>
        <end position="180"/>
    </location>
</feature>
<keyword evidence="2 5" id="KW-0238">DNA-binding</keyword>
<sequence>MEPLPSGDYCDLGAYCDPDYYWLGMQEVEIRSEPVQDEAPEAKEDGHIDDGSLVPVGNNNPQGGVSYANSGGDINREGVANRDGEGNHEASGVVQALGQQHAEGPPQVAAARARQRHGRQPGAPRSKFTAFQVRELESVFQRTQYPDVATRRELASCMNVTETRVQVWFKNRRAKLRRDERASMPTTTPPTNLEHLVILMLDGP</sequence>
<keyword evidence="3 5" id="KW-0371">Homeobox</keyword>
<dbReference type="CDD" id="cd00086">
    <property type="entry name" value="homeodomain"/>
    <property type="match status" value="1"/>
</dbReference>
<protein>
    <submittedName>
        <fullName evidence="9">Rhox homeobox family member 1-like</fullName>
    </submittedName>
</protein>
<dbReference type="GO" id="GO:0005634">
    <property type="term" value="C:nucleus"/>
    <property type="evidence" value="ECO:0007669"/>
    <property type="project" value="UniProtKB-SubCell"/>
</dbReference>
<evidence type="ECO:0000256" key="6">
    <source>
        <dbReference type="RuleBase" id="RU000682"/>
    </source>
</evidence>
<dbReference type="SUPFAM" id="SSF46689">
    <property type="entry name" value="Homeodomain-like"/>
    <property type="match status" value="1"/>
</dbReference>
<dbReference type="PANTHER" id="PTHR24329:SF540">
    <property type="entry name" value="HOMEOBOX DOMAIN-CONTAINING PROTEIN"/>
    <property type="match status" value="1"/>
</dbReference>
<evidence type="ECO:0000256" key="4">
    <source>
        <dbReference type="ARBA" id="ARBA00023242"/>
    </source>
</evidence>
<dbReference type="PROSITE" id="PS50071">
    <property type="entry name" value="HOMEOBOX_2"/>
    <property type="match status" value="1"/>
</dbReference>
<dbReference type="InterPro" id="IPR017970">
    <property type="entry name" value="Homeobox_CS"/>
</dbReference>
<dbReference type="Gene3D" id="1.10.10.60">
    <property type="entry name" value="Homeodomain-like"/>
    <property type="match status" value="1"/>
</dbReference>
<comment type="subcellular location">
    <subcellularLocation>
        <location evidence="1 5 6">Nucleus</location>
    </subcellularLocation>
</comment>
<dbReference type="GeneID" id="115507373"/>
<evidence type="ECO:0000256" key="1">
    <source>
        <dbReference type="ARBA" id="ARBA00004123"/>
    </source>
</evidence>
<dbReference type="RefSeq" id="XP_030161558.1">
    <property type="nucleotide sequence ID" value="XM_030305698.1"/>
</dbReference>
<reference evidence="9" key="1">
    <citation type="submission" date="2025-08" db="UniProtKB">
        <authorList>
            <consortium name="Ensembl"/>
        </authorList>
    </citation>
    <scope>IDENTIFICATION</scope>
</reference>
<evidence type="ECO:0000256" key="7">
    <source>
        <dbReference type="SAM" id="MobiDB-lite"/>
    </source>
</evidence>
<feature type="compositionally biased region" description="Basic and acidic residues" evidence="7">
    <location>
        <begin position="33"/>
        <end position="50"/>
    </location>
</feature>
<dbReference type="PROSITE" id="PS00027">
    <property type="entry name" value="HOMEOBOX_1"/>
    <property type="match status" value="1"/>
</dbReference>
<keyword evidence="4 5" id="KW-0539">Nucleus</keyword>
<accession>A0A667HYU4</accession>
<evidence type="ECO:0000256" key="2">
    <source>
        <dbReference type="ARBA" id="ARBA00023125"/>
    </source>
</evidence>
<dbReference type="Proteomes" id="UP000472241">
    <property type="component" value="Unplaced"/>
</dbReference>
<organism evidence="9 10">
    <name type="scientific">Lynx canadensis</name>
    <name type="common">Canada lynx</name>
    <name type="synonym">Felis canadensis</name>
    <dbReference type="NCBI Taxonomy" id="61383"/>
    <lineage>
        <taxon>Eukaryota</taxon>
        <taxon>Metazoa</taxon>
        <taxon>Chordata</taxon>
        <taxon>Craniata</taxon>
        <taxon>Vertebrata</taxon>
        <taxon>Euteleostomi</taxon>
        <taxon>Mammalia</taxon>
        <taxon>Eutheria</taxon>
        <taxon>Laurasiatheria</taxon>
        <taxon>Carnivora</taxon>
        <taxon>Feliformia</taxon>
        <taxon>Felidae</taxon>
        <taxon>Felinae</taxon>
        <taxon>Lynx</taxon>
    </lineage>
</organism>
<gene>
    <name evidence="9" type="primary">LOC115507373</name>
</gene>
<evidence type="ECO:0000313" key="10">
    <source>
        <dbReference type="Proteomes" id="UP000472241"/>
    </source>
</evidence>
<dbReference type="GO" id="GO:0000977">
    <property type="term" value="F:RNA polymerase II transcription regulatory region sequence-specific DNA binding"/>
    <property type="evidence" value="ECO:0007669"/>
    <property type="project" value="TreeGrafter"/>
</dbReference>
<dbReference type="Ensembl" id="ENSLCNT00005035670.1">
    <property type="protein sequence ID" value="ENSLCNP00005031957.1"/>
    <property type="gene ID" value="ENSLCNG00005020822.1"/>
</dbReference>
<evidence type="ECO:0000259" key="8">
    <source>
        <dbReference type="PROSITE" id="PS50071"/>
    </source>
</evidence>
<dbReference type="InterPro" id="IPR001356">
    <property type="entry name" value="HD"/>
</dbReference>
<dbReference type="AlphaFoldDB" id="A0A667HYU4"/>
<feature type="compositionally biased region" description="Basic and acidic residues" evidence="7">
    <location>
        <begin position="74"/>
        <end position="88"/>
    </location>
</feature>
<keyword evidence="10" id="KW-1185">Reference proteome</keyword>